<dbReference type="Gene3D" id="1.10.10.10">
    <property type="entry name" value="Winged helix-like DNA-binding domain superfamily/Winged helix DNA-binding domain"/>
    <property type="match status" value="1"/>
</dbReference>
<comment type="similarity">
    <text evidence="1">Belongs to the LysR transcriptional regulatory family.</text>
</comment>
<protein>
    <submittedName>
        <fullName evidence="6">LysR family transcriptional regulator</fullName>
    </submittedName>
</protein>
<dbReference type="InterPro" id="IPR036390">
    <property type="entry name" value="WH_DNA-bd_sf"/>
</dbReference>
<organism evidence="6 7">
    <name type="scientific">Rugamonas aquatica</name>
    <dbReference type="NCBI Taxonomy" id="2743357"/>
    <lineage>
        <taxon>Bacteria</taxon>
        <taxon>Pseudomonadati</taxon>
        <taxon>Pseudomonadota</taxon>
        <taxon>Betaproteobacteria</taxon>
        <taxon>Burkholderiales</taxon>
        <taxon>Oxalobacteraceae</taxon>
        <taxon>Telluria group</taxon>
        <taxon>Rugamonas</taxon>
    </lineage>
</organism>
<dbReference type="InterPro" id="IPR005119">
    <property type="entry name" value="LysR_subst-bd"/>
</dbReference>
<name>A0A6A7NAF9_9BURK</name>
<proteinExistence type="inferred from homology"/>
<dbReference type="InterPro" id="IPR000847">
    <property type="entry name" value="LysR_HTH_N"/>
</dbReference>
<dbReference type="PANTHER" id="PTHR30126:SF88">
    <property type="entry name" value="TRANSCRIPTIONAL REGULATOR-RELATED"/>
    <property type="match status" value="1"/>
</dbReference>
<dbReference type="InterPro" id="IPR036388">
    <property type="entry name" value="WH-like_DNA-bd_sf"/>
</dbReference>
<keyword evidence="3" id="KW-0238">DNA-binding</keyword>
<dbReference type="SUPFAM" id="SSF46785">
    <property type="entry name" value="Winged helix' DNA-binding domain"/>
    <property type="match status" value="1"/>
</dbReference>
<keyword evidence="2" id="KW-0805">Transcription regulation</keyword>
<dbReference type="Pfam" id="PF00126">
    <property type="entry name" value="HTH_1"/>
    <property type="match status" value="1"/>
</dbReference>
<evidence type="ECO:0000313" key="6">
    <source>
        <dbReference type="EMBL" id="MQA41822.1"/>
    </source>
</evidence>
<dbReference type="PANTHER" id="PTHR30126">
    <property type="entry name" value="HTH-TYPE TRANSCRIPTIONAL REGULATOR"/>
    <property type="match status" value="1"/>
</dbReference>
<evidence type="ECO:0000256" key="3">
    <source>
        <dbReference type="ARBA" id="ARBA00023125"/>
    </source>
</evidence>
<evidence type="ECO:0000256" key="2">
    <source>
        <dbReference type="ARBA" id="ARBA00023015"/>
    </source>
</evidence>
<dbReference type="RefSeq" id="WP_152841016.1">
    <property type="nucleotide sequence ID" value="NZ_WHUG01000016.1"/>
</dbReference>
<dbReference type="PROSITE" id="PS50931">
    <property type="entry name" value="HTH_LYSR"/>
    <property type="match status" value="1"/>
</dbReference>
<evidence type="ECO:0000259" key="5">
    <source>
        <dbReference type="PROSITE" id="PS50931"/>
    </source>
</evidence>
<dbReference type="Pfam" id="PF03466">
    <property type="entry name" value="LysR_substrate"/>
    <property type="match status" value="1"/>
</dbReference>
<feature type="domain" description="HTH lysR-type" evidence="5">
    <location>
        <begin position="6"/>
        <end position="63"/>
    </location>
</feature>
<evidence type="ECO:0000256" key="1">
    <source>
        <dbReference type="ARBA" id="ARBA00009437"/>
    </source>
</evidence>
<reference evidence="6 7" key="1">
    <citation type="submission" date="2019-10" db="EMBL/GenBank/DDBJ databases">
        <title>Two novel species isolated from a subtropical stream in China.</title>
        <authorList>
            <person name="Lu H."/>
        </authorList>
    </citation>
    <scope>NUCLEOTIDE SEQUENCE [LARGE SCALE GENOMIC DNA]</scope>
    <source>
        <strain evidence="6 7">FT29W</strain>
    </source>
</reference>
<dbReference type="Gene3D" id="3.40.190.290">
    <property type="match status" value="1"/>
</dbReference>
<dbReference type="GO" id="GO:0000976">
    <property type="term" value="F:transcription cis-regulatory region binding"/>
    <property type="evidence" value="ECO:0007669"/>
    <property type="project" value="TreeGrafter"/>
</dbReference>
<keyword evidence="4" id="KW-0804">Transcription</keyword>
<sequence length="297" mass="32865">MNSVGFTLHELACFLAVAELGSFQKAAAQLHRSHPSVFAAVASLERQLGLALLDRSGYRVTVSAAGQAFVGQARQLLDGARQLATQASQAAMGEELQLSVVIGDLCPLPATLRLLRQFFAQCPATRLDLHFEALSGPWERLHDGEADLIFHHLDHADLRFDARPWQRVRLVPVVAPGFLDFPLHAGITPEMMRPYVQCVIRDSARNSPPRDYFVVGGARRCTVADQFMKREVILQGMGWGHMPGYLVDEDLAQGRLLSLAGDHFRESELELVIARRRDAAHGPVAQRLWQHLLAGLD</sequence>
<dbReference type="EMBL" id="WHUG01000016">
    <property type="protein sequence ID" value="MQA41822.1"/>
    <property type="molecule type" value="Genomic_DNA"/>
</dbReference>
<keyword evidence="7" id="KW-1185">Reference proteome</keyword>
<dbReference type="AlphaFoldDB" id="A0A6A7NAF9"/>
<gene>
    <name evidence="6" type="ORF">GEV02_27110</name>
</gene>
<dbReference type="GO" id="GO:0003700">
    <property type="term" value="F:DNA-binding transcription factor activity"/>
    <property type="evidence" value="ECO:0007669"/>
    <property type="project" value="InterPro"/>
</dbReference>
<dbReference type="Proteomes" id="UP000440498">
    <property type="component" value="Unassembled WGS sequence"/>
</dbReference>
<evidence type="ECO:0000313" key="7">
    <source>
        <dbReference type="Proteomes" id="UP000440498"/>
    </source>
</evidence>
<dbReference type="SUPFAM" id="SSF53850">
    <property type="entry name" value="Periplasmic binding protein-like II"/>
    <property type="match status" value="1"/>
</dbReference>
<accession>A0A6A7NAF9</accession>
<comment type="caution">
    <text evidence="6">The sequence shown here is derived from an EMBL/GenBank/DDBJ whole genome shotgun (WGS) entry which is preliminary data.</text>
</comment>
<evidence type="ECO:0000256" key="4">
    <source>
        <dbReference type="ARBA" id="ARBA00023163"/>
    </source>
</evidence>